<dbReference type="Pfam" id="PF04389">
    <property type="entry name" value="Peptidase_M28"/>
    <property type="match status" value="1"/>
</dbReference>
<reference evidence="2 3" key="1">
    <citation type="submission" date="2016-10" db="EMBL/GenBank/DDBJ databases">
        <authorList>
            <person name="de Groot N.N."/>
        </authorList>
    </citation>
    <scope>NUCLEOTIDE SEQUENCE [LARGE SCALE GENOMIC DNA]</scope>
    <source>
        <strain evidence="2 3">CGMCC 1.7659</strain>
    </source>
</reference>
<dbReference type="InterPro" id="IPR007484">
    <property type="entry name" value="Peptidase_M28"/>
</dbReference>
<name>A0A1I4VA39_9GAMM</name>
<evidence type="ECO:0000313" key="2">
    <source>
        <dbReference type="EMBL" id="SFM98034.1"/>
    </source>
</evidence>
<dbReference type="AlphaFoldDB" id="A0A1I4VA39"/>
<dbReference type="RefSeq" id="WP_175497814.1">
    <property type="nucleotide sequence ID" value="NZ_FOVF01000001.1"/>
</dbReference>
<evidence type="ECO:0000259" key="1">
    <source>
        <dbReference type="Pfam" id="PF04389"/>
    </source>
</evidence>
<protein>
    <submittedName>
        <fullName evidence="2">Peptidase family M28</fullName>
    </submittedName>
</protein>
<dbReference type="Proteomes" id="UP000198575">
    <property type="component" value="Unassembled WGS sequence"/>
</dbReference>
<dbReference type="InterPro" id="IPR045175">
    <property type="entry name" value="M28_fam"/>
</dbReference>
<dbReference type="STRING" id="578942.SAMN05216289_101256"/>
<accession>A0A1I4VA39</accession>
<organism evidence="2 3">
    <name type="scientific">Dokdonella immobilis</name>
    <dbReference type="NCBI Taxonomy" id="578942"/>
    <lineage>
        <taxon>Bacteria</taxon>
        <taxon>Pseudomonadati</taxon>
        <taxon>Pseudomonadota</taxon>
        <taxon>Gammaproteobacteria</taxon>
        <taxon>Lysobacterales</taxon>
        <taxon>Rhodanobacteraceae</taxon>
        <taxon>Dokdonella</taxon>
    </lineage>
</organism>
<feature type="domain" description="Peptidase M28" evidence="1">
    <location>
        <begin position="222"/>
        <end position="412"/>
    </location>
</feature>
<sequence>MPVIDAPVPPAQMPAPSALVVDIESADRTELAAWKQARGVRWWLEMGDRLVVVGNSGELGTFDADGAVRGRIDAFHIERMRLHARGCQRDTTTPGRMIAQGGRWELREFDSAESARAAAAAGEHEGEWQSVQPNSVIAHRVRPQPDGAAADPLIVPLVDAINPARWFADLDSLTQWDRSSYGPELALSRAWIEGRFSTIGLEVSAPAFSMPGSGGGQINVNNVIGRWNGTRLPDEWIIVGAHYDSRNSSLSSTTNTPGAEDNASGCAGVIELARVLVANRPQRSILFMCYAGEEQGLYGSKAHVQALQASGDLARVQAVVTMDMIGYSADTTLDVLFESGATWSAYLNQFADAAAAYVPELRVTLSTNPFGSDHVPYLNAGKKTLLAIENDWDVYPYYHRSTDTSDHVGANAQAMGGAILRTSVAVLAELAGASDRIFGDGVDPLAP</sequence>
<evidence type="ECO:0000313" key="3">
    <source>
        <dbReference type="Proteomes" id="UP000198575"/>
    </source>
</evidence>
<dbReference type="SUPFAM" id="SSF53187">
    <property type="entry name" value="Zn-dependent exopeptidases"/>
    <property type="match status" value="1"/>
</dbReference>
<dbReference type="GO" id="GO:0006508">
    <property type="term" value="P:proteolysis"/>
    <property type="evidence" value="ECO:0007669"/>
    <property type="project" value="InterPro"/>
</dbReference>
<dbReference type="Gene3D" id="3.40.630.10">
    <property type="entry name" value="Zn peptidases"/>
    <property type="match status" value="1"/>
</dbReference>
<proteinExistence type="predicted"/>
<dbReference type="EMBL" id="FOVF01000001">
    <property type="protein sequence ID" value="SFM98034.1"/>
    <property type="molecule type" value="Genomic_DNA"/>
</dbReference>
<keyword evidence="3" id="KW-1185">Reference proteome</keyword>
<dbReference type="GO" id="GO:0008235">
    <property type="term" value="F:metalloexopeptidase activity"/>
    <property type="evidence" value="ECO:0007669"/>
    <property type="project" value="InterPro"/>
</dbReference>
<dbReference type="PANTHER" id="PTHR12147">
    <property type="entry name" value="METALLOPEPTIDASE M28 FAMILY MEMBER"/>
    <property type="match status" value="1"/>
</dbReference>
<dbReference type="PANTHER" id="PTHR12147:SF26">
    <property type="entry name" value="PEPTIDASE M28 DOMAIN-CONTAINING PROTEIN"/>
    <property type="match status" value="1"/>
</dbReference>
<gene>
    <name evidence="2" type="ORF">SAMN05216289_101256</name>
</gene>